<reference evidence="3" key="1">
    <citation type="submission" date="2021-05" db="EMBL/GenBank/DDBJ databases">
        <authorList>
            <person name="Alioto T."/>
            <person name="Alioto T."/>
            <person name="Gomez Garrido J."/>
        </authorList>
    </citation>
    <scope>NUCLEOTIDE SEQUENCE</scope>
</reference>
<name>A0A8D8WET4_9HEMI</name>
<keyword evidence="2" id="KW-0472">Membrane</keyword>
<organism evidence="3">
    <name type="scientific">Cacopsylla melanoneura</name>
    <dbReference type="NCBI Taxonomy" id="428564"/>
    <lineage>
        <taxon>Eukaryota</taxon>
        <taxon>Metazoa</taxon>
        <taxon>Ecdysozoa</taxon>
        <taxon>Arthropoda</taxon>
        <taxon>Hexapoda</taxon>
        <taxon>Insecta</taxon>
        <taxon>Pterygota</taxon>
        <taxon>Neoptera</taxon>
        <taxon>Paraneoptera</taxon>
        <taxon>Hemiptera</taxon>
        <taxon>Sternorrhyncha</taxon>
        <taxon>Psylloidea</taxon>
        <taxon>Psyllidae</taxon>
        <taxon>Psyllinae</taxon>
        <taxon>Cacopsylla</taxon>
    </lineage>
</organism>
<sequence>MCKMPLKNPILAGNFAIWGAMFSTIDCSVMYIVRVQVTLARAVQSRVVPQQGAAVCPVSPPPRPGPSTTLFYRSPLWVASSARTGASSIGCAHSRTPRSTSSDTPRRTNSNCVH</sequence>
<accession>A0A8D8WET4</accession>
<dbReference type="AlphaFoldDB" id="A0A8D8WET4"/>
<feature type="region of interest" description="Disordered" evidence="1">
    <location>
        <begin position="85"/>
        <end position="114"/>
    </location>
</feature>
<proteinExistence type="predicted"/>
<keyword evidence="2" id="KW-1133">Transmembrane helix</keyword>
<protein>
    <submittedName>
        <fullName evidence="3">Uncharacterized protein</fullName>
    </submittedName>
</protein>
<dbReference type="EMBL" id="HBUF01188999">
    <property type="protein sequence ID" value="CAG6657591.1"/>
    <property type="molecule type" value="Transcribed_RNA"/>
</dbReference>
<evidence type="ECO:0000313" key="3">
    <source>
        <dbReference type="EMBL" id="CAG6657598.1"/>
    </source>
</evidence>
<evidence type="ECO:0000256" key="1">
    <source>
        <dbReference type="SAM" id="MobiDB-lite"/>
    </source>
</evidence>
<feature type="transmembrane region" description="Helical" evidence="2">
    <location>
        <begin position="15"/>
        <end position="33"/>
    </location>
</feature>
<dbReference type="EMBL" id="HBUF01189001">
    <property type="protein sequence ID" value="CAG6657598.1"/>
    <property type="molecule type" value="Transcribed_RNA"/>
</dbReference>
<dbReference type="EMBL" id="HBUF01189000">
    <property type="protein sequence ID" value="CAG6657594.1"/>
    <property type="molecule type" value="Transcribed_RNA"/>
</dbReference>
<evidence type="ECO:0000256" key="2">
    <source>
        <dbReference type="SAM" id="Phobius"/>
    </source>
</evidence>
<keyword evidence="2" id="KW-0812">Transmembrane</keyword>